<evidence type="ECO:0000256" key="6">
    <source>
        <dbReference type="ARBA" id="ARBA00041520"/>
    </source>
</evidence>
<dbReference type="Proteomes" id="UP001523550">
    <property type="component" value="Unassembled WGS sequence"/>
</dbReference>
<accession>A0ABT1GD55</accession>
<reference evidence="13 14" key="1">
    <citation type="submission" date="2022-03" db="EMBL/GenBank/DDBJ databases">
        <title>Genomic Encyclopedia of Type Strains, Phase III (KMG-III): the genomes of soil and plant-associated and newly described type strains.</title>
        <authorList>
            <person name="Whitman W."/>
        </authorList>
    </citation>
    <scope>NUCLEOTIDE SEQUENCE [LARGE SCALE GENOMIC DNA]</scope>
    <source>
        <strain evidence="13 14">BSker1</strain>
    </source>
</reference>
<dbReference type="EMBL" id="JALJYF010000002">
    <property type="protein sequence ID" value="MCP1728198.1"/>
    <property type="molecule type" value="Genomic_DNA"/>
</dbReference>
<comment type="function">
    <text evidence="9">Acts as an acyl-protein thioesterase that hydrolyzes fatty acids from acylated residues in proteins. Regulates the mitochondrial S-depalmitoylation of the nucleophilic active site residue of peroxiredoxin-5/PRDX5, a key antioxidant protein, therefore modulating mitochondrial antioxidant ability. Also catalyzes the deglucuronidation of mycophenolic acid acyl-glucuronide, an active metabolite of the immunosuppressant drug mycophenolate.</text>
</comment>
<dbReference type="Pfam" id="PF12697">
    <property type="entry name" value="Abhydrolase_6"/>
    <property type="match status" value="1"/>
</dbReference>
<evidence type="ECO:0000256" key="5">
    <source>
        <dbReference type="ARBA" id="ARBA00039314"/>
    </source>
</evidence>
<name>A0ABT1GD55_9GAMM</name>
<sequence>MGSKAFQFKGGEGQQLSGVLEEPEGLARGWAIFAHCFTCTRDSKGAVAVSRALASRGIGVLRFDFTGLGESEGDFGAAGIGGDIRDLKAAAGALEDVDIAVDLMVGHSLGGAAVLHAAGEIDSVRAIATIAAPADPAHILRVLGEQRATIEKDGKAEVRIAGRRFTISRGFVEDMESRAWEDTIAGLRRPLMVMHAPEDEVVGIENAGLIFQAALHPKSFLSLDAADHLLTRRKDAEWVAEIIAGWASRYLPD</sequence>
<dbReference type="InterPro" id="IPR052382">
    <property type="entry name" value="ABHD10_acyl-thioesterase"/>
</dbReference>
<keyword evidence="2 13" id="KW-0378">Hydrolase</keyword>
<evidence type="ECO:0000256" key="11">
    <source>
        <dbReference type="ARBA" id="ARBA00047972"/>
    </source>
</evidence>
<dbReference type="RefSeq" id="WP_253449872.1">
    <property type="nucleotide sequence ID" value="NZ_JALJYF010000002.1"/>
</dbReference>
<evidence type="ECO:0000256" key="3">
    <source>
        <dbReference type="ARBA" id="ARBA00022946"/>
    </source>
</evidence>
<comment type="catalytic activity">
    <reaction evidence="11">
        <text>mycophenolic acid O-acyl-beta-D-glucuronide + H2O = mycophenolate + D-glucuronate + H(+)</text>
        <dbReference type="Rhea" id="RHEA:34179"/>
        <dbReference type="ChEBI" id="CHEBI:15377"/>
        <dbReference type="ChEBI" id="CHEBI:15378"/>
        <dbReference type="ChEBI" id="CHEBI:58720"/>
        <dbReference type="ChEBI" id="CHEBI:62932"/>
        <dbReference type="ChEBI" id="CHEBI:66982"/>
        <dbReference type="EC" id="3.1.1.93"/>
    </reaction>
    <physiologicalReaction direction="left-to-right" evidence="11">
        <dbReference type="Rhea" id="RHEA:34180"/>
    </physiologicalReaction>
</comment>
<feature type="domain" description="AB hydrolase-1" evidence="12">
    <location>
        <begin position="32"/>
        <end position="195"/>
    </location>
</feature>
<dbReference type="Gene3D" id="3.40.50.1820">
    <property type="entry name" value="alpha/beta hydrolase"/>
    <property type="match status" value="1"/>
</dbReference>
<dbReference type="PANTHER" id="PTHR16138">
    <property type="entry name" value="MYCOPHENOLIC ACID ACYL-GLUCURONIDE ESTERASE, MITOCHONDRIAL"/>
    <property type="match status" value="1"/>
</dbReference>
<gene>
    <name evidence="13" type="ORF">J2T60_002198</name>
</gene>
<comment type="caution">
    <text evidence="13">The sequence shown here is derived from an EMBL/GenBank/DDBJ whole genome shotgun (WGS) entry which is preliminary data.</text>
</comment>
<evidence type="ECO:0000259" key="12">
    <source>
        <dbReference type="Pfam" id="PF12697"/>
    </source>
</evidence>
<protein>
    <recommendedName>
        <fullName evidence="5">Palmitoyl-protein thioesterase ABHD10, mitochondrial</fullName>
        <ecNumber evidence="4">3.1.1.93</ecNumber>
        <ecNumber evidence="1">3.1.2.22</ecNumber>
    </recommendedName>
    <alternativeName>
        <fullName evidence="7">Acyl-protein thioesterase ABHD10</fullName>
    </alternativeName>
    <alternativeName>
        <fullName evidence="8">Alpha/beta hydrolase domain-containing protein 10</fullName>
    </alternativeName>
    <alternativeName>
        <fullName evidence="6">Mycophenolic acid acyl-glucuronide esterase, mitochondrial</fullName>
    </alternativeName>
</protein>
<evidence type="ECO:0000256" key="10">
    <source>
        <dbReference type="ARBA" id="ARBA00047409"/>
    </source>
</evidence>
<evidence type="ECO:0000256" key="9">
    <source>
        <dbReference type="ARBA" id="ARBA00046047"/>
    </source>
</evidence>
<dbReference type="InterPro" id="IPR029058">
    <property type="entry name" value="AB_hydrolase_fold"/>
</dbReference>
<keyword evidence="3" id="KW-0809">Transit peptide</keyword>
<keyword evidence="14" id="KW-1185">Reference proteome</keyword>
<evidence type="ECO:0000256" key="2">
    <source>
        <dbReference type="ARBA" id="ARBA00022801"/>
    </source>
</evidence>
<comment type="catalytic activity">
    <reaction evidence="10">
        <text>S-hexadecanoyl-L-cysteinyl-[protein] + H2O = L-cysteinyl-[protein] + hexadecanoate + H(+)</text>
        <dbReference type="Rhea" id="RHEA:19233"/>
        <dbReference type="Rhea" id="RHEA-COMP:10131"/>
        <dbReference type="Rhea" id="RHEA-COMP:11032"/>
        <dbReference type="ChEBI" id="CHEBI:7896"/>
        <dbReference type="ChEBI" id="CHEBI:15377"/>
        <dbReference type="ChEBI" id="CHEBI:15378"/>
        <dbReference type="ChEBI" id="CHEBI:29950"/>
        <dbReference type="ChEBI" id="CHEBI:74151"/>
        <dbReference type="EC" id="3.1.2.22"/>
    </reaction>
    <physiologicalReaction direction="left-to-right" evidence="10">
        <dbReference type="Rhea" id="RHEA:19234"/>
    </physiologicalReaction>
</comment>
<dbReference type="SUPFAM" id="SSF53474">
    <property type="entry name" value="alpha/beta-Hydrolases"/>
    <property type="match status" value="1"/>
</dbReference>
<dbReference type="PANTHER" id="PTHR16138:SF7">
    <property type="entry name" value="PALMITOYL-PROTEIN THIOESTERASE ABHD10, MITOCHONDRIAL"/>
    <property type="match status" value="1"/>
</dbReference>
<evidence type="ECO:0000256" key="1">
    <source>
        <dbReference type="ARBA" id="ARBA00012423"/>
    </source>
</evidence>
<evidence type="ECO:0000256" key="4">
    <source>
        <dbReference type="ARBA" id="ARBA00039132"/>
    </source>
</evidence>
<evidence type="ECO:0000256" key="8">
    <source>
        <dbReference type="ARBA" id="ARBA00042704"/>
    </source>
</evidence>
<proteinExistence type="predicted"/>
<dbReference type="GO" id="GO:0016787">
    <property type="term" value="F:hydrolase activity"/>
    <property type="evidence" value="ECO:0007669"/>
    <property type="project" value="UniProtKB-KW"/>
</dbReference>
<dbReference type="EC" id="3.1.2.22" evidence="1"/>
<dbReference type="EC" id="3.1.1.93" evidence="4"/>
<dbReference type="InterPro" id="IPR000073">
    <property type="entry name" value="AB_hydrolase_1"/>
</dbReference>
<evidence type="ECO:0000256" key="7">
    <source>
        <dbReference type="ARBA" id="ARBA00042645"/>
    </source>
</evidence>
<organism evidence="13 14">
    <name type="scientific">Natronospira proteinivora</name>
    <dbReference type="NCBI Taxonomy" id="1807133"/>
    <lineage>
        <taxon>Bacteria</taxon>
        <taxon>Pseudomonadati</taxon>
        <taxon>Pseudomonadota</taxon>
        <taxon>Gammaproteobacteria</taxon>
        <taxon>Natronospirales</taxon>
        <taxon>Natronospiraceae</taxon>
        <taxon>Natronospira</taxon>
    </lineage>
</organism>
<evidence type="ECO:0000313" key="14">
    <source>
        <dbReference type="Proteomes" id="UP001523550"/>
    </source>
</evidence>
<evidence type="ECO:0000313" key="13">
    <source>
        <dbReference type="EMBL" id="MCP1728198.1"/>
    </source>
</evidence>